<evidence type="ECO:0000259" key="1">
    <source>
        <dbReference type="Pfam" id="PF04155"/>
    </source>
</evidence>
<sequence length="121" mass="13625">MIDCNPPDKCVVKRDASDNVGITVAEVIDEGKCNNDALREIMLEHMSQNVREAKIEIMRAAEAKLGGHFNVICARGDFSYITTTRLYCLQSVADINCYAFLADIQRTENMPEPHKPRTRAH</sequence>
<reference evidence="4" key="1">
    <citation type="submission" date="2016-06" db="UniProtKB">
        <authorList>
            <consortium name="WormBaseParasite"/>
        </authorList>
    </citation>
    <scope>IDENTIFICATION</scope>
</reference>
<protein>
    <submittedName>
        <fullName evidence="4">Ground-like domain-containing protein</fullName>
    </submittedName>
</protein>
<dbReference type="Pfam" id="PF04155">
    <property type="entry name" value="Ground-like"/>
    <property type="match status" value="1"/>
</dbReference>
<name>A0A183VFF8_TOXCA</name>
<gene>
    <name evidence="2" type="ORF">TCNE_LOCUS19478</name>
</gene>
<dbReference type="Proteomes" id="UP000050794">
    <property type="component" value="Unassembled WGS sequence"/>
</dbReference>
<reference evidence="2 3" key="2">
    <citation type="submission" date="2018-11" db="EMBL/GenBank/DDBJ databases">
        <authorList>
            <consortium name="Pathogen Informatics"/>
        </authorList>
    </citation>
    <scope>NUCLEOTIDE SEQUENCE [LARGE SCALE GENOMIC DNA]</scope>
</reference>
<accession>A0A183VFF8</accession>
<evidence type="ECO:0000313" key="2">
    <source>
        <dbReference type="EMBL" id="VDM50799.1"/>
    </source>
</evidence>
<organism evidence="3 4">
    <name type="scientific">Toxocara canis</name>
    <name type="common">Canine roundworm</name>
    <dbReference type="NCBI Taxonomy" id="6265"/>
    <lineage>
        <taxon>Eukaryota</taxon>
        <taxon>Metazoa</taxon>
        <taxon>Ecdysozoa</taxon>
        <taxon>Nematoda</taxon>
        <taxon>Chromadorea</taxon>
        <taxon>Rhabditida</taxon>
        <taxon>Spirurina</taxon>
        <taxon>Ascaridomorpha</taxon>
        <taxon>Ascaridoidea</taxon>
        <taxon>Toxocaridae</taxon>
        <taxon>Toxocara</taxon>
    </lineage>
</organism>
<dbReference type="AlphaFoldDB" id="A0A183VFF8"/>
<feature type="domain" description="Ground-like" evidence="1">
    <location>
        <begin position="32"/>
        <end position="100"/>
    </location>
</feature>
<dbReference type="WBParaSite" id="TCNE_0001948201-mRNA-1">
    <property type="protein sequence ID" value="TCNE_0001948201-mRNA-1"/>
    <property type="gene ID" value="TCNE_0001948201"/>
</dbReference>
<dbReference type="EMBL" id="UYWY01026972">
    <property type="protein sequence ID" value="VDM50799.1"/>
    <property type="molecule type" value="Genomic_DNA"/>
</dbReference>
<evidence type="ECO:0000313" key="4">
    <source>
        <dbReference type="WBParaSite" id="TCNE_0001948201-mRNA-1"/>
    </source>
</evidence>
<evidence type="ECO:0000313" key="3">
    <source>
        <dbReference type="Proteomes" id="UP000050794"/>
    </source>
</evidence>
<keyword evidence="3" id="KW-1185">Reference proteome</keyword>
<dbReference type="InterPro" id="IPR007284">
    <property type="entry name" value="Ground-like_dom"/>
</dbReference>
<proteinExistence type="predicted"/>